<keyword evidence="5 6" id="KW-0482">Metalloprotease</keyword>
<dbReference type="NCBIfam" id="TIGR00181">
    <property type="entry name" value="pepF"/>
    <property type="match status" value="1"/>
</dbReference>
<sequence length="595" mass="67383">MGEILKRSQVPVSDTWNTQDLFHTPQDWEEAYAQVDAKIAQLSAYQGKLGESAALQEALHLLTDTEVLLSRVYSYAQRNLDVDSANSEFQALSARAQSLYVRYAEKSAFIQPELLEQSEEYLAAMRDDPALGDYRMMFDNLMRNREHTLSAEMEQLVAMTGEMGNAPNNIYGMLNTLDMKFPVIKNDEDEKVRITHSGFIPLMMSHKKKVRRAAFEGLYGTYQKFENTFPAIYQASVQGDVFYARAGKFASALEAKLFPDNVPLALYDNLIAAVRRHVGGLNRFVSLNARLNGIKKPSMVDVYVPPKLGFDIALDFREAYALVVDCLRPLGEDYQAVLRRALDERWIDPYENEGKRSGAYSADAYGVHPFVLMNYKPDLDHLLTIAHEMGHAMHSYLSNAKQPAAMADYSLFVAEVASTCNEVLVLLELMQRHPEGEAFLLYTLLDSFRTTLFRQTMFAEFEKESHRMAEAGEPLTAKSLNAVHARLNAEYYPSLEQPELIAYEWMRIPHFYRSFYVYKYATGFSAAMAIASKIRKEGAPMVKKYKDFLSAGGSVYPIDALKLADVDMSTGEPVEQALQMFESLLDRYETVVKGK</sequence>
<comment type="similarity">
    <text evidence="6">Belongs to the peptidase M3B family.</text>
</comment>
<evidence type="ECO:0000259" key="7">
    <source>
        <dbReference type="Pfam" id="PF01432"/>
    </source>
</evidence>
<comment type="caution">
    <text evidence="9">The sequence shown here is derived from an EMBL/GenBank/DDBJ whole genome shotgun (WGS) entry which is preliminary data.</text>
</comment>
<dbReference type="GO" id="GO:0004222">
    <property type="term" value="F:metalloendopeptidase activity"/>
    <property type="evidence" value="ECO:0007669"/>
    <property type="project" value="UniProtKB-UniRule"/>
</dbReference>
<reference evidence="9" key="2">
    <citation type="journal article" date="2021" name="PeerJ">
        <title>Extensive microbial diversity within the chicken gut microbiome revealed by metagenomics and culture.</title>
        <authorList>
            <person name="Gilroy R."/>
            <person name="Ravi A."/>
            <person name="Getino M."/>
            <person name="Pursley I."/>
            <person name="Horton D.L."/>
            <person name="Alikhan N.F."/>
            <person name="Baker D."/>
            <person name="Gharbi K."/>
            <person name="Hall N."/>
            <person name="Watson M."/>
            <person name="Adriaenssens E.M."/>
            <person name="Foster-Nyarko E."/>
            <person name="Jarju S."/>
            <person name="Secka A."/>
            <person name="Antonio M."/>
            <person name="Oren A."/>
            <person name="Chaudhuri R.R."/>
            <person name="La Ragione R."/>
            <person name="Hildebrand F."/>
            <person name="Pallen M.J."/>
        </authorList>
    </citation>
    <scope>NUCLEOTIDE SEQUENCE</scope>
    <source>
        <strain evidence="9">CHK183-6373</strain>
    </source>
</reference>
<keyword evidence="3 6" id="KW-0378">Hydrolase</keyword>
<dbReference type="CDD" id="cd09608">
    <property type="entry name" value="M3B_PepF"/>
    <property type="match status" value="1"/>
</dbReference>
<dbReference type="Pfam" id="PF01432">
    <property type="entry name" value="Peptidase_M3"/>
    <property type="match status" value="1"/>
</dbReference>
<evidence type="ECO:0000313" key="9">
    <source>
        <dbReference type="EMBL" id="HIV28084.1"/>
    </source>
</evidence>
<dbReference type="Proteomes" id="UP000886884">
    <property type="component" value="Unassembled WGS sequence"/>
</dbReference>
<accession>A0A9D1P9L0</accession>
<dbReference type="PANTHER" id="PTHR11804:SF84">
    <property type="entry name" value="SACCHAROLYSIN"/>
    <property type="match status" value="1"/>
</dbReference>
<evidence type="ECO:0000256" key="5">
    <source>
        <dbReference type="ARBA" id="ARBA00023049"/>
    </source>
</evidence>
<keyword evidence="2 6" id="KW-0479">Metal-binding</keyword>
<dbReference type="AlphaFoldDB" id="A0A9D1P9L0"/>
<gene>
    <name evidence="9" type="primary">pepF</name>
    <name evidence="9" type="ORF">IAA64_08945</name>
</gene>
<dbReference type="Gene3D" id="1.10.1370.20">
    <property type="entry name" value="Oligoendopeptidase f, C-terminal domain"/>
    <property type="match status" value="1"/>
</dbReference>
<evidence type="ECO:0000313" key="10">
    <source>
        <dbReference type="Proteomes" id="UP000886884"/>
    </source>
</evidence>
<organism evidence="9 10">
    <name type="scientific">Candidatus Ornithocaccomicrobium faecavium</name>
    <dbReference type="NCBI Taxonomy" id="2840890"/>
    <lineage>
        <taxon>Bacteria</taxon>
        <taxon>Bacillati</taxon>
        <taxon>Bacillota</taxon>
        <taxon>Clostridia</taxon>
        <taxon>Candidatus Ornithocaccomicrobium</taxon>
    </lineage>
</organism>
<evidence type="ECO:0000259" key="8">
    <source>
        <dbReference type="Pfam" id="PF08439"/>
    </source>
</evidence>
<reference evidence="9" key="1">
    <citation type="submission" date="2020-10" db="EMBL/GenBank/DDBJ databases">
        <authorList>
            <person name="Gilroy R."/>
        </authorList>
    </citation>
    <scope>NUCLEOTIDE SEQUENCE</scope>
    <source>
        <strain evidence="9">CHK183-6373</strain>
    </source>
</reference>
<dbReference type="SUPFAM" id="SSF55486">
    <property type="entry name" value="Metalloproteases ('zincins'), catalytic domain"/>
    <property type="match status" value="1"/>
</dbReference>
<dbReference type="InterPro" id="IPR001567">
    <property type="entry name" value="Pept_M3A_M3B_dom"/>
</dbReference>
<comment type="cofactor">
    <cofactor evidence="6">
        <name>Zn(2+)</name>
        <dbReference type="ChEBI" id="CHEBI:29105"/>
    </cofactor>
    <text evidence="6">Binds 1 zinc ion.</text>
</comment>
<dbReference type="InterPro" id="IPR045090">
    <property type="entry name" value="Pept_M3A_M3B"/>
</dbReference>
<comment type="function">
    <text evidence="6">Has oligopeptidase activity and degrades a variety of small bioactive peptides.</text>
</comment>
<dbReference type="GO" id="GO:0006518">
    <property type="term" value="P:peptide metabolic process"/>
    <property type="evidence" value="ECO:0007669"/>
    <property type="project" value="TreeGrafter"/>
</dbReference>
<feature type="domain" description="Oligopeptidase F N-terminal" evidence="8">
    <location>
        <begin position="113"/>
        <end position="181"/>
    </location>
</feature>
<proteinExistence type="inferred from homology"/>
<keyword evidence="1 6" id="KW-0645">Protease</keyword>
<evidence type="ECO:0000256" key="1">
    <source>
        <dbReference type="ARBA" id="ARBA00022670"/>
    </source>
</evidence>
<dbReference type="Gene3D" id="1.10.287.830">
    <property type="entry name" value="putative peptidase helix hairpin domain like"/>
    <property type="match status" value="1"/>
</dbReference>
<evidence type="ECO:0000256" key="3">
    <source>
        <dbReference type="ARBA" id="ARBA00022801"/>
    </source>
</evidence>
<dbReference type="GO" id="GO:0006508">
    <property type="term" value="P:proteolysis"/>
    <property type="evidence" value="ECO:0007669"/>
    <property type="project" value="UniProtKB-KW"/>
</dbReference>
<evidence type="ECO:0000256" key="2">
    <source>
        <dbReference type="ARBA" id="ARBA00022723"/>
    </source>
</evidence>
<evidence type="ECO:0000256" key="4">
    <source>
        <dbReference type="ARBA" id="ARBA00022833"/>
    </source>
</evidence>
<protein>
    <recommendedName>
        <fullName evidence="6">Oligopeptidase F</fullName>
        <ecNumber evidence="6">3.4.24.-</ecNumber>
    </recommendedName>
</protein>
<dbReference type="EMBL" id="DVOT01000158">
    <property type="protein sequence ID" value="HIV28084.1"/>
    <property type="molecule type" value="Genomic_DNA"/>
</dbReference>
<dbReference type="InterPro" id="IPR004438">
    <property type="entry name" value="Peptidase_M3B"/>
</dbReference>
<dbReference type="PANTHER" id="PTHR11804">
    <property type="entry name" value="PROTEASE M3 THIMET OLIGOPEPTIDASE-RELATED"/>
    <property type="match status" value="1"/>
</dbReference>
<dbReference type="Gene3D" id="1.20.140.70">
    <property type="entry name" value="Oligopeptidase f, N-terminal domain"/>
    <property type="match status" value="1"/>
</dbReference>
<evidence type="ECO:0000256" key="6">
    <source>
        <dbReference type="RuleBase" id="RU368091"/>
    </source>
</evidence>
<dbReference type="Pfam" id="PF08439">
    <property type="entry name" value="Peptidase_M3_N"/>
    <property type="match status" value="1"/>
</dbReference>
<name>A0A9D1P9L0_9FIRM</name>
<keyword evidence="4 6" id="KW-0862">Zinc</keyword>
<feature type="domain" description="Peptidase M3A/M3B catalytic" evidence="7">
    <location>
        <begin position="202"/>
        <end position="579"/>
    </location>
</feature>
<dbReference type="GO" id="GO:0046872">
    <property type="term" value="F:metal ion binding"/>
    <property type="evidence" value="ECO:0007669"/>
    <property type="project" value="UniProtKB-UniRule"/>
</dbReference>
<dbReference type="EC" id="3.4.24.-" evidence="6"/>
<dbReference type="InterPro" id="IPR013647">
    <property type="entry name" value="OligopepF_N_dom"/>
</dbReference>
<dbReference type="InterPro" id="IPR042088">
    <property type="entry name" value="OligoPept_F_C"/>
</dbReference>